<organism evidence="2 3">
    <name type="scientific">Photobacterium iliopiscarium</name>
    <dbReference type="NCBI Taxonomy" id="56192"/>
    <lineage>
        <taxon>Bacteria</taxon>
        <taxon>Pseudomonadati</taxon>
        <taxon>Pseudomonadota</taxon>
        <taxon>Gammaproteobacteria</taxon>
        <taxon>Vibrionales</taxon>
        <taxon>Vibrionaceae</taxon>
        <taxon>Photobacterium</taxon>
    </lineage>
</organism>
<evidence type="ECO:0000256" key="1">
    <source>
        <dbReference type="SAM" id="SignalP"/>
    </source>
</evidence>
<dbReference type="PANTHER" id="PTHR42834:SF1">
    <property type="entry name" value="ENDONUCLEASE_EXONUCLEASE_PHOSPHATASE FAMILY PROTEIN (AFU_ORTHOLOGUE AFUA_3G09210)"/>
    <property type="match status" value="1"/>
</dbReference>
<dbReference type="RefSeq" id="WP_107238175.1">
    <property type="nucleotide sequence ID" value="NZ_PYLW01000049.1"/>
</dbReference>
<proteinExistence type="predicted"/>
<dbReference type="EMBL" id="PYLW01000049">
    <property type="protein sequence ID" value="PSV87751.1"/>
    <property type="molecule type" value="Genomic_DNA"/>
</dbReference>
<keyword evidence="2" id="KW-0269">Exonuclease</keyword>
<name>A0A2T3M6R9_9GAMM</name>
<evidence type="ECO:0000313" key="3">
    <source>
        <dbReference type="Proteomes" id="UP000241954"/>
    </source>
</evidence>
<dbReference type="Proteomes" id="UP000241954">
    <property type="component" value="Unassembled WGS sequence"/>
</dbReference>
<dbReference type="SUPFAM" id="SSF56219">
    <property type="entry name" value="DNase I-like"/>
    <property type="match status" value="1"/>
</dbReference>
<keyword evidence="1" id="KW-0732">Signal</keyword>
<dbReference type="CDD" id="cd04486">
    <property type="entry name" value="YhcR_OBF_like"/>
    <property type="match status" value="1"/>
</dbReference>
<sequence>MKKNILAIVIGATISSFSFQLYAADNQDQNEIKTLTIQGIQGEGEYTPITLNKHVSTQQYQVNGIITAIQQHNLGKDLKQGFFMQAATDNNPNTSDGIFVQTTDINNLKIGQEVNVIANVSEDFKWTKLINVKRIEILTNDNPLPPITVLTFDDVNKFDLERYEGMLVHINENSDLNVTKNYGFDFNSYRSNMLLSHGTVNIHPNQTHAPTTSHAKQSNDLLVIESFTKAPNGDIPWYPTFGADNGTGTTDNYIRIGDVVDGLEGVIGYSYGDYRFYVTNEADTKTFIHTNDRTNAPVLKEGGDLRIASFNVLNYFNSPFTHETQNPLKQNRGAITQEEFDLQSTKISKAIVRINADIVGLMEIENNGFKSDSAVYDLVTKINDRIKDPAEHYKYVKPNNGEKFVGSDAISSQVIYKPSKVTLEQYRIIKMPEQHAPAVKYTDEKRKQRNESGINHQRDTIAPTFKINGTDKTLTISVNHFKSKGSTCWEDVNTGKQLDADKQGSCENLRVAAAEHLGEALAKISGSKIIIGDLNSYANEDPVIVLTNRDNVPKDHIIKAAAYTYIGGDEKTGTPLYGPEGKVINKNYGYTNIIRQLHPDSYSFSYQNNIGTLDYILLSPDLKSKVVDATDWNINAGETTLLEYADKNNCNKDTCSPRYKDIYRASDHDPAVIDLKIKEQVKDTVKDTEKNKHSGGSTGVMGLISLFGILLLRKKNNK</sequence>
<evidence type="ECO:0000313" key="2">
    <source>
        <dbReference type="EMBL" id="PSV87751.1"/>
    </source>
</evidence>
<dbReference type="GO" id="GO:0004519">
    <property type="term" value="F:endonuclease activity"/>
    <property type="evidence" value="ECO:0007669"/>
    <property type="project" value="UniProtKB-KW"/>
</dbReference>
<dbReference type="InterPro" id="IPR047971">
    <property type="entry name" value="ExeM-like"/>
</dbReference>
<protein>
    <submittedName>
        <fullName evidence="2">Endonuclease/exonuclease/phosphatase</fullName>
    </submittedName>
</protein>
<reference evidence="2 3" key="1">
    <citation type="submission" date="2018-01" db="EMBL/GenBank/DDBJ databases">
        <title>Whole genome sequencing of Histamine producing bacteria.</title>
        <authorList>
            <person name="Butler K."/>
        </authorList>
    </citation>
    <scope>NUCLEOTIDE SEQUENCE [LARGE SCALE GENOMIC DNA]</scope>
    <source>
        <strain evidence="2 3">NCIMB 13481</strain>
    </source>
</reference>
<comment type="caution">
    <text evidence="2">The sequence shown here is derived from an EMBL/GenBank/DDBJ whole genome shotgun (WGS) entry which is preliminary data.</text>
</comment>
<feature type="chain" id="PRO_5015600842" evidence="1">
    <location>
        <begin position="24"/>
        <end position="718"/>
    </location>
</feature>
<feature type="signal peptide" evidence="1">
    <location>
        <begin position="1"/>
        <end position="23"/>
    </location>
</feature>
<gene>
    <name evidence="2" type="ORF">C9I88_20140</name>
</gene>
<dbReference type="Gene3D" id="3.60.10.10">
    <property type="entry name" value="Endonuclease/exonuclease/phosphatase"/>
    <property type="match status" value="1"/>
</dbReference>
<keyword evidence="2" id="KW-0540">Nuclease</keyword>
<dbReference type="NCBIfam" id="NF033681">
    <property type="entry name" value="ExeM_NucH_DNase"/>
    <property type="match status" value="1"/>
</dbReference>
<keyword evidence="2" id="KW-0378">Hydrolase</keyword>
<dbReference type="PANTHER" id="PTHR42834">
    <property type="entry name" value="ENDONUCLEASE/EXONUCLEASE/PHOSPHATASE FAMILY PROTEIN (AFU_ORTHOLOGUE AFUA_3G09210)"/>
    <property type="match status" value="1"/>
</dbReference>
<accession>A0A2T3M6R9</accession>
<dbReference type="GO" id="GO:0004527">
    <property type="term" value="F:exonuclease activity"/>
    <property type="evidence" value="ECO:0007669"/>
    <property type="project" value="UniProtKB-KW"/>
</dbReference>
<dbReference type="InterPro" id="IPR036691">
    <property type="entry name" value="Endo/exonu/phosph_ase_sf"/>
</dbReference>
<dbReference type="AlphaFoldDB" id="A0A2T3M6R9"/>
<keyword evidence="2" id="KW-0255">Endonuclease</keyword>